<dbReference type="EMBL" id="JADDUC010000357">
    <property type="protein sequence ID" value="KAG0114003.1"/>
    <property type="molecule type" value="Genomic_DNA"/>
</dbReference>
<dbReference type="Pfam" id="PF01896">
    <property type="entry name" value="DNA_primase_S"/>
    <property type="match status" value="1"/>
</dbReference>
<comment type="catalytic activity">
    <reaction evidence="2">
        <text>ssDNA + n NTP = ssDNA/pppN(pN)n-1 hybrid + (n-1) diphosphate.</text>
        <dbReference type="EC" id="2.7.7.102"/>
    </reaction>
</comment>
<dbReference type="PANTHER" id="PTHR10536">
    <property type="entry name" value="DNA PRIMASE SMALL SUBUNIT"/>
    <property type="match status" value="1"/>
</dbReference>
<feature type="region of interest" description="Disordered" evidence="4">
    <location>
        <begin position="242"/>
        <end position="288"/>
    </location>
</feature>
<evidence type="ECO:0000313" key="5">
    <source>
        <dbReference type="EMBL" id="KAG0114003.1"/>
    </source>
</evidence>
<name>A0A835TQD3_9PASS</name>
<evidence type="ECO:0000256" key="4">
    <source>
        <dbReference type="SAM" id="MobiDB-lite"/>
    </source>
</evidence>
<evidence type="ECO:0000313" key="7">
    <source>
        <dbReference type="Proteomes" id="UP000618051"/>
    </source>
</evidence>
<evidence type="ECO:0000313" key="6">
    <source>
        <dbReference type="EMBL" id="KAI1229843.1"/>
    </source>
</evidence>
<dbReference type="GO" id="GO:0003899">
    <property type="term" value="F:DNA-directed RNA polymerase activity"/>
    <property type="evidence" value="ECO:0007669"/>
    <property type="project" value="InterPro"/>
</dbReference>
<gene>
    <name evidence="6" type="ORF">IHE44_0010850</name>
    <name evidence="5" type="ORF">IHE44_009173</name>
</gene>
<sequence length="288" mass="31339">MLWVQRGARNPMPTPEPVEGGFVGVWAPPDPGAGWFRGSGHPLTLEQVGLGGLDSPCACGSWPEESWFRGSGLPLTLEKLGLWESGHPLSLEQVGLGGPAPPEPGAGWFRGPSTPCPPHRLTTPIPQGGADTVKKVNLSHPVHPFIRWVRTLVPIPHREPLQAEFPRRKDSAQRWELLRARLERARGRAGPAGPCYADWEVMLQFCFPRLDINVSKGLNHLLKSPFSIHPKTGASLCQELDTAGSDGEQEDGGATEPKRRARVCGGDGKRPAGRADPSERSARRFLRP</sequence>
<evidence type="ECO:0000256" key="2">
    <source>
        <dbReference type="ARBA" id="ARBA00044677"/>
    </source>
</evidence>
<dbReference type="GO" id="GO:0006269">
    <property type="term" value="P:DNA replication, synthesis of primer"/>
    <property type="evidence" value="ECO:0007669"/>
    <property type="project" value="InterPro"/>
</dbReference>
<accession>A0A835TQD3</accession>
<proteinExistence type="inferred from homology"/>
<dbReference type="SUPFAM" id="SSF56747">
    <property type="entry name" value="Prim-pol domain"/>
    <property type="match status" value="1"/>
</dbReference>
<evidence type="ECO:0000256" key="1">
    <source>
        <dbReference type="ARBA" id="ARBA00009762"/>
    </source>
</evidence>
<dbReference type="EMBL" id="JADDUC020000034">
    <property type="protein sequence ID" value="KAI1229843.1"/>
    <property type="molecule type" value="Genomic_DNA"/>
</dbReference>
<organism evidence="5">
    <name type="scientific">Lamprotornis superbus</name>
    <dbReference type="NCBI Taxonomy" id="245042"/>
    <lineage>
        <taxon>Eukaryota</taxon>
        <taxon>Metazoa</taxon>
        <taxon>Chordata</taxon>
        <taxon>Craniata</taxon>
        <taxon>Vertebrata</taxon>
        <taxon>Euteleostomi</taxon>
        <taxon>Archelosauria</taxon>
        <taxon>Archosauria</taxon>
        <taxon>Dinosauria</taxon>
        <taxon>Saurischia</taxon>
        <taxon>Theropoda</taxon>
        <taxon>Coelurosauria</taxon>
        <taxon>Aves</taxon>
        <taxon>Neognathae</taxon>
        <taxon>Neoaves</taxon>
        <taxon>Telluraves</taxon>
        <taxon>Australaves</taxon>
        <taxon>Passeriformes</taxon>
        <taxon>Sturnidae</taxon>
        <taxon>Lamprotornis</taxon>
    </lineage>
</organism>
<dbReference type="OrthoDB" id="19606at2759"/>
<dbReference type="Proteomes" id="UP000618051">
    <property type="component" value="Unassembled WGS sequence"/>
</dbReference>
<comment type="similarity">
    <text evidence="1">Belongs to the eukaryotic-type primase small subunit family.</text>
</comment>
<dbReference type="InterPro" id="IPR002755">
    <property type="entry name" value="DNA_primase_S"/>
</dbReference>
<dbReference type="EC" id="2.7.7.102" evidence="3"/>
<reference evidence="5" key="1">
    <citation type="submission" date="2020-10" db="EMBL/GenBank/DDBJ databases">
        <title>Feather gene expression reveals the developmental basis of iridescence in African starlings.</title>
        <authorList>
            <person name="Rubenstein D.R."/>
        </authorList>
    </citation>
    <scope>NUCLEOTIDE SEQUENCE</scope>
    <source>
        <strain evidence="5">SS15</strain>
        <tissue evidence="5">Liver</tissue>
    </source>
</reference>
<evidence type="ECO:0000256" key="3">
    <source>
        <dbReference type="ARBA" id="ARBA00044768"/>
    </source>
</evidence>
<protein>
    <recommendedName>
        <fullName evidence="3">DNA primase AEP</fullName>
        <ecNumber evidence="3">2.7.7.102</ecNumber>
    </recommendedName>
</protein>
<comment type="caution">
    <text evidence="5">The sequence shown here is derived from an EMBL/GenBank/DDBJ whole genome shotgun (WGS) entry which is preliminary data.</text>
</comment>
<keyword evidence="7" id="KW-1185">Reference proteome</keyword>
<reference evidence="6" key="3">
    <citation type="submission" date="2022-01" db="EMBL/GenBank/DDBJ databases">
        <authorList>
            <person name="Rubenstein D.R."/>
        </authorList>
    </citation>
    <scope>NUCLEOTIDE SEQUENCE</scope>
    <source>
        <strain evidence="6">SS15</strain>
        <tissue evidence="6">Liver</tissue>
    </source>
</reference>
<dbReference type="Gene3D" id="3.90.920.10">
    <property type="entry name" value="DNA primase, PRIM domain"/>
    <property type="match status" value="1"/>
</dbReference>
<dbReference type="AlphaFoldDB" id="A0A835TQD3"/>
<reference evidence="6 7" key="2">
    <citation type="journal article" date="2021" name="J. Hered.">
        <title>Feather Gene Expression Elucidates the Developmental Basis of Plumage Iridescence in African Starlings.</title>
        <authorList>
            <person name="Rubenstein D.R."/>
            <person name="Corvelo A."/>
            <person name="MacManes M.D."/>
            <person name="Maia R."/>
            <person name="Narzisi G."/>
            <person name="Rousaki A."/>
            <person name="Vandenabeele P."/>
            <person name="Shawkey M.D."/>
            <person name="Solomon J."/>
        </authorList>
    </citation>
    <scope>NUCLEOTIDE SEQUENCE [LARGE SCALE GENOMIC DNA]</scope>
    <source>
        <strain evidence="6">SS15</strain>
    </source>
</reference>